<evidence type="ECO:0000313" key="4">
    <source>
        <dbReference type="Proteomes" id="UP000326570"/>
    </source>
</evidence>
<feature type="domain" description="Trehalase-like N-terminal" evidence="2">
    <location>
        <begin position="2"/>
        <end position="199"/>
    </location>
</feature>
<dbReference type="RefSeq" id="WP_150904222.1">
    <property type="nucleotide sequence ID" value="NZ_VTWT01000006.1"/>
</dbReference>
<keyword evidence="4" id="KW-1185">Reference proteome</keyword>
<dbReference type="InterPro" id="IPR011613">
    <property type="entry name" value="GH15-like"/>
</dbReference>
<accession>A0A5N1IWH7</accession>
<dbReference type="InterPro" id="IPR012341">
    <property type="entry name" value="6hp_glycosidase-like_sf"/>
</dbReference>
<dbReference type="EMBL" id="VTWT01000006">
    <property type="protein sequence ID" value="KAA9332809.1"/>
    <property type="molecule type" value="Genomic_DNA"/>
</dbReference>
<gene>
    <name evidence="3" type="ORF">F0P94_12500</name>
</gene>
<dbReference type="GO" id="GO:0004553">
    <property type="term" value="F:hydrolase activity, hydrolyzing O-glycosyl compounds"/>
    <property type="evidence" value="ECO:0007669"/>
    <property type="project" value="TreeGrafter"/>
</dbReference>
<name>A0A5N1IWH7_9BACT</name>
<dbReference type="PANTHER" id="PTHR31616">
    <property type="entry name" value="TREHALASE"/>
    <property type="match status" value="1"/>
</dbReference>
<dbReference type="GO" id="GO:0005975">
    <property type="term" value="P:carbohydrate metabolic process"/>
    <property type="evidence" value="ECO:0007669"/>
    <property type="project" value="InterPro"/>
</dbReference>
<dbReference type="Pfam" id="PF19291">
    <property type="entry name" value="TREH_N"/>
    <property type="match status" value="1"/>
</dbReference>
<dbReference type="InterPro" id="IPR045582">
    <property type="entry name" value="Trehalase-like_N"/>
</dbReference>
<dbReference type="SUPFAM" id="SSF48208">
    <property type="entry name" value="Six-hairpin glycosidases"/>
    <property type="match status" value="1"/>
</dbReference>
<dbReference type="Proteomes" id="UP000326570">
    <property type="component" value="Unassembled WGS sequence"/>
</dbReference>
<dbReference type="InterPro" id="IPR008928">
    <property type="entry name" value="6-hairpin_glycosidase_sf"/>
</dbReference>
<dbReference type="Gene3D" id="1.50.10.10">
    <property type="match status" value="1"/>
</dbReference>
<reference evidence="3 4" key="1">
    <citation type="submission" date="2019-09" db="EMBL/GenBank/DDBJ databases">
        <title>Genome sequence of Adhaeribacter sp. M2.</title>
        <authorList>
            <person name="Srinivasan S."/>
        </authorList>
    </citation>
    <scope>NUCLEOTIDE SEQUENCE [LARGE SCALE GENOMIC DNA]</scope>
    <source>
        <strain evidence="3 4">M2</strain>
    </source>
</reference>
<dbReference type="Pfam" id="PF00723">
    <property type="entry name" value="Glyco_hydro_15"/>
    <property type="match status" value="1"/>
</dbReference>
<comment type="caution">
    <text evidence="3">The sequence shown here is derived from an EMBL/GenBank/DDBJ whole genome shotgun (WGS) entry which is preliminary data.</text>
</comment>
<sequence length="609" mass="68879">MAPKLTDYALIGNSRAAALVSNRGAIDWCCLPEFDSPSIFASILDQKRGGYFAIQPVSEFRSTQNYLTDTNVVETRFTCGTGEARLLDCFVALTEEAKTKTLFPDHEILRVIEGIAGEINFRMEYVPRTYYGKNAAELRDFGKLGIRVYFKENIYTLLSTLEEGKLLVADSRRAAFAEFTVKAGEKVIFSLSYSNQSPAILPELKETALNRLDHTRAYWEEWIGRCQYKGLYEEWVKRSALTLKLLTHAPSGAIIAAPTTSLPEKPGGERNWDYRYCWLRDASFTTRVLVKLGYEEEAQAYMDWILHATQLTRPELQVVYSVFGHARLKEEELTWLQGYENSKPVRVGNGAHQQFQLDVYGEVLDAVFAYAPLVKSFGNDTKRFLLGLGEIICRQWDQPDNGIWEERSANTHHTHSKVMAWVGLDRLIKLAEVYHWKRAPLQKFQDVAAKIYREVEQHGFNPELGSYTREFNGTDLDACLLVLPLVEYCDPASPRMMSTTRLIKEKLSKNNLVYRYKNIDDGLSGSEGAFGICNFWLAESLAKSGALAEAVEVFEATLKLASPAGLLSEEMSPETGELLGNYPQGFTHIGLINAAFTINEAYLNEEKRK</sequence>
<organism evidence="3 4">
    <name type="scientific">Adhaeribacter soli</name>
    <dbReference type="NCBI Taxonomy" id="2607655"/>
    <lineage>
        <taxon>Bacteria</taxon>
        <taxon>Pseudomonadati</taxon>
        <taxon>Bacteroidota</taxon>
        <taxon>Cytophagia</taxon>
        <taxon>Cytophagales</taxon>
        <taxon>Hymenobacteraceae</taxon>
        <taxon>Adhaeribacter</taxon>
    </lineage>
</organism>
<evidence type="ECO:0000313" key="3">
    <source>
        <dbReference type="EMBL" id="KAA9332809.1"/>
    </source>
</evidence>
<protein>
    <submittedName>
        <fullName evidence="3">Glycoside hydrolase family 15 protein</fullName>
    </submittedName>
</protein>
<dbReference type="AlphaFoldDB" id="A0A5N1IWH7"/>
<evidence type="ECO:0000259" key="2">
    <source>
        <dbReference type="Pfam" id="PF19291"/>
    </source>
</evidence>
<keyword evidence="3" id="KW-0378">Hydrolase</keyword>
<proteinExistence type="predicted"/>
<feature type="domain" description="GH15-like" evidence="1">
    <location>
        <begin position="232"/>
        <end position="595"/>
    </location>
</feature>
<dbReference type="PANTHER" id="PTHR31616:SF0">
    <property type="entry name" value="GLUCAN 1,4-ALPHA-GLUCOSIDASE"/>
    <property type="match status" value="1"/>
</dbReference>
<evidence type="ECO:0000259" key="1">
    <source>
        <dbReference type="Pfam" id="PF00723"/>
    </source>
</evidence>